<comment type="caution">
    <text evidence="2">The sequence shown here is derived from an EMBL/GenBank/DDBJ whole genome shotgun (WGS) entry which is preliminary data.</text>
</comment>
<evidence type="ECO:0000313" key="3">
    <source>
        <dbReference type="Proteomes" id="UP000639859"/>
    </source>
</evidence>
<gene>
    <name evidence="2" type="ORF">I4Q42_12830</name>
</gene>
<feature type="transmembrane region" description="Helical" evidence="1">
    <location>
        <begin position="65"/>
        <end position="84"/>
    </location>
</feature>
<keyword evidence="1" id="KW-0812">Transmembrane</keyword>
<evidence type="ECO:0000256" key="1">
    <source>
        <dbReference type="SAM" id="Phobius"/>
    </source>
</evidence>
<name>A0ABS0SY32_9CAUL</name>
<organism evidence="2 3">
    <name type="scientific">Caulobacter hibisci</name>
    <dbReference type="NCBI Taxonomy" id="2035993"/>
    <lineage>
        <taxon>Bacteria</taxon>
        <taxon>Pseudomonadati</taxon>
        <taxon>Pseudomonadota</taxon>
        <taxon>Alphaproteobacteria</taxon>
        <taxon>Caulobacterales</taxon>
        <taxon>Caulobacteraceae</taxon>
        <taxon>Caulobacter</taxon>
    </lineage>
</organism>
<feature type="transmembrane region" description="Helical" evidence="1">
    <location>
        <begin position="12"/>
        <end position="29"/>
    </location>
</feature>
<keyword evidence="1" id="KW-0472">Membrane</keyword>
<protein>
    <submittedName>
        <fullName evidence="2">Uncharacterized protein</fullName>
    </submittedName>
</protein>
<keyword evidence="3" id="KW-1185">Reference proteome</keyword>
<keyword evidence="1" id="KW-1133">Transmembrane helix</keyword>
<accession>A0ABS0SY32</accession>
<feature type="transmembrane region" description="Helical" evidence="1">
    <location>
        <begin position="35"/>
        <end position="53"/>
    </location>
</feature>
<reference evidence="2 3" key="1">
    <citation type="submission" date="2020-11" db="EMBL/GenBank/DDBJ databases">
        <title>genome sequence of strain KACC 18849.</title>
        <authorList>
            <person name="Gao J."/>
            <person name="Zhang X."/>
        </authorList>
    </citation>
    <scope>NUCLEOTIDE SEQUENCE [LARGE SCALE GENOMIC DNA]</scope>
    <source>
        <strain evidence="2 3">KACC 18849</strain>
    </source>
</reference>
<feature type="transmembrane region" description="Helical" evidence="1">
    <location>
        <begin position="96"/>
        <end position="118"/>
    </location>
</feature>
<dbReference type="RefSeq" id="WP_198576470.1">
    <property type="nucleotide sequence ID" value="NZ_JADWOX010000008.1"/>
</dbReference>
<dbReference type="EMBL" id="JADWOX010000008">
    <property type="protein sequence ID" value="MBI1684550.1"/>
    <property type="molecule type" value="Genomic_DNA"/>
</dbReference>
<dbReference type="Proteomes" id="UP000639859">
    <property type="component" value="Unassembled WGS sequence"/>
</dbReference>
<sequence length="143" mass="14568">MREGPIGVRRYWTIGCLAIGLTVLCGPAIPDNAGPISLVGPLIEIVGCAILVLIARRRLGPKANLAFIGPAAGAAILWAVYLWTANAGPKAGPTTWLGVTLLGVAMGATLQFLIVGFLGQGGAVKNGSPSQKSDLPREGGDPS</sequence>
<proteinExistence type="predicted"/>
<evidence type="ECO:0000313" key="2">
    <source>
        <dbReference type="EMBL" id="MBI1684550.1"/>
    </source>
</evidence>